<dbReference type="Proteomes" id="UP000231358">
    <property type="component" value="Unassembled WGS sequence"/>
</dbReference>
<sequence>MKAGINRTLAECLETDDSYSGMVDDDRWTGNSAWIGHASARLDMLETRIESIWATLQDHSRKMETTSRKIEITNRETQERISDLHDMINRVGQRNITLSAACPPHIRTRFISTFRRDILGDVTSKDWEIIGQGNLVAEKGNLWADAKLYDREGFVAEDGKQFSPRDDYHVFKQLYGVAPSSAVIIADLLYAKTIRRPSLCWLEKHATIVSSTHLQTTDNFKERFNAFISSLKDSDYASDYLIPGSPQLKGLHFAYRAFWDAVRTDVSRREQTGLWLQSPTLDRGRRYFYLYSSTRLIGHALFATFLVIPHCC</sequence>
<proteinExistence type="predicted"/>
<gene>
    <name evidence="1" type="ORF">AARAC_004629</name>
</gene>
<organism evidence="1 2">
    <name type="scientific">Aspergillus arachidicola</name>
    <dbReference type="NCBI Taxonomy" id="656916"/>
    <lineage>
        <taxon>Eukaryota</taxon>
        <taxon>Fungi</taxon>
        <taxon>Dikarya</taxon>
        <taxon>Ascomycota</taxon>
        <taxon>Pezizomycotina</taxon>
        <taxon>Eurotiomycetes</taxon>
        <taxon>Eurotiomycetidae</taxon>
        <taxon>Eurotiales</taxon>
        <taxon>Aspergillaceae</taxon>
        <taxon>Aspergillus</taxon>
        <taxon>Aspergillus subgen. Circumdati</taxon>
    </lineage>
</organism>
<name>A0A2G7G6F5_9EURO</name>
<reference evidence="1 2" key="1">
    <citation type="submission" date="2017-05" db="EMBL/GenBank/DDBJ databases">
        <title>Genome sequence for an aflatoxigenic pathogen of Argentinian peanut, Aspergillus arachidicola.</title>
        <authorList>
            <person name="Moore G."/>
            <person name="Beltz S.B."/>
            <person name="Mack B.M."/>
        </authorList>
    </citation>
    <scope>NUCLEOTIDE SEQUENCE [LARGE SCALE GENOMIC DNA]</scope>
    <source>
        <strain evidence="1 2">CBS 117610</strain>
    </source>
</reference>
<dbReference type="STRING" id="656916.A0A2G7G6F5"/>
<evidence type="ECO:0000313" key="1">
    <source>
        <dbReference type="EMBL" id="PIG88389.1"/>
    </source>
</evidence>
<evidence type="ECO:0000313" key="2">
    <source>
        <dbReference type="Proteomes" id="UP000231358"/>
    </source>
</evidence>
<protein>
    <submittedName>
        <fullName evidence="1">Uncharacterized protein</fullName>
    </submittedName>
</protein>
<accession>A0A2G7G6F5</accession>
<comment type="caution">
    <text evidence="1">The sequence shown here is derived from an EMBL/GenBank/DDBJ whole genome shotgun (WGS) entry which is preliminary data.</text>
</comment>
<dbReference type="AlphaFoldDB" id="A0A2G7G6F5"/>
<dbReference type="EMBL" id="NEXV01000105">
    <property type="protein sequence ID" value="PIG88389.1"/>
    <property type="molecule type" value="Genomic_DNA"/>
</dbReference>
<keyword evidence="2" id="KW-1185">Reference proteome</keyword>